<feature type="chain" id="PRO_5009311000" evidence="1">
    <location>
        <begin position="24"/>
        <end position="62"/>
    </location>
</feature>
<dbReference type="WBParaSite" id="Hba_12151">
    <property type="protein sequence ID" value="Hba_12151"/>
    <property type="gene ID" value="Hba_12151"/>
</dbReference>
<evidence type="ECO:0000313" key="3">
    <source>
        <dbReference type="WBParaSite" id="Hba_12151"/>
    </source>
</evidence>
<reference evidence="3" key="1">
    <citation type="submission" date="2016-11" db="UniProtKB">
        <authorList>
            <consortium name="WormBaseParasite"/>
        </authorList>
    </citation>
    <scope>IDENTIFICATION</scope>
</reference>
<keyword evidence="2" id="KW-1185">Reference proteome</keyword>
<organism evidence="2 3">
    <name type="scientific">Heterorhabditis bacteriophora</name>
    <name type="common">Entomopathogenic nematode worm</name>
    <dbReference type="NCBI Taxonomy" id="37862"/>
    <lineage>
        <taxon>Eukaryota</taxon>
        <taxon>Metazoa</taxon>
        <taxon>Ecdysozoa</taxon>
        <taxon>Nematoda</taxon>
        <taxon>Chromadorea</taxon>
        <taxon>Rhabditida</taxon>
        <taxon>Rhabditina</taxon>
        <taxon>Rhabditomorpha</taxon>
        <taxon>Strongyloidea</taxon>
        <taxon>Heterorhabditidae</taxon>
        <taxon>Heterorhabditis</taxon>
    </lineage>
</organism>
<evidence type="ECO:0000313" key="2">
    <source>
        <dbReference type="Proteomes" id="UP000095283"/>
    </source>
</evidence>
<evidence type="ECO:0000256" key="1">
    <source>
        <dbReference type="SAM" id="SignalP"/>
    </source>
</evidence>
<sequence length="62" mass="7052">MMTILTAMSSVAWFVVVVFDVLPNSDEVVTQAEDLNGTFRRKPLIESKVRQQINETVNITRL</sequence>
<name>A0A1I7X403_HETBA</name>
<feature type="signal peptide" evidence="1">
    <location>
        <begin position="1"/>
        <end position="23"/>
    </location>
</feature>
<protein>
    <submittedName>
        <fullName evidence="3">Col_cuticle_N domain-containing protein</fullName>
    </submittedName>
</protein>
<proteinExistence type="predicted"/>
<dbReference type="AlphaFoldDB" id="A0A1I7X403"/>
<keyword evidence="1" id="KW-0732">Signal</keyword>
<accession>A0A1I7X403</accession>
<dbReference type="Proteomes" id="UP000095283">
    <property type="component" value="Unplaced"/>
</dbReference>